<reference evidence="1 2" key="1">
    <citation type="journal article" date="2010" name="Nature">
        <title>Perigord black truffle genome uncovers evolutionary origins and mechanisms of symbiosis.</title>
        <authorList>
            <person name="Martin F."/>
            <person name="Kohler A."/>
            <person name="Murat C."/>
            <person name="Balestrini R."/>
            <person name="Coutinho P.M."/>
            <person name="Jaillon O."/>
            <person name="Montanini B."/>
            <person name="Morin E."/>
            <person name="Noel B."/>
            <person name="Percudani R."/>
            <person name="Porcel B."/>
            <person name="Rubini A."/>
            <person name="Amicucci A."/>
            <person name="Amselem J."/>
            <person name="Anthouard V."/>
            <person name="Arcioni S."/>
            <person name="Artiguenave F."/>
            <person name="Aury J.M."/>
            <person name="Ballario P."/>
            <person name="Bolchi A."/>
            <person name="Brenna A."/>
            <person name="Brun A."/>
            <person name="Buee M."/>
            <person name="Cantarel B."/>
            <person name="Chevalier G."/>
            <person name="Couloux A."/>
            <person name="Da Silva C."/>
            <person name="Denoeud F."/>
            <person name="Duplessis S."/>
            <person name="Ghignone S."/>
            <person name="Hilselberger B."/>
            <person name="Iotti M."/>
            <person name="Marcais B."/>
            <person name="Mello A."/>
            <person name="Miranda M."/>
            <person name="Pacioni G."/>
            <person name="Quesneville H."/>
            <person name="Riccioni C."/>
            <person name="Ruotolo R."/>
            <person name="Splivallo R."/>
            <person name="Stocchi V."/>
            <person name="Tisserant E."/>
            <person name="Viscomi A.R."/>
            <person name="Zambonelli A."/>
            <person name="Zampieri E."/>
            <person name="Henrissat B."/>
            <person name="Lebrun M.H."/>
            <person name="Paolocci F."/>
            <person name="Bonfante P."/>
            <person name="Ottonello S."/>
            <person name="Wincker P."/>
        </authorList>
    </citation>
    <scope>NUCLEOTIDE SEQUENCE [LARGE SCALE GENOMIC DNA]</scope>
    <source>
        <strain evidence="1 2">Mel28</strain>
    </source>
</reference>
<dbReference type="GO" id="GO:0004364">
    <property type="term" value="F:glutathione transferase activity"/>
    <property type="evidence" value="ECO:0007669"/>
    <property type="project" value="InterPro"/>
</dbReference>
<dbReference type="EMBL" id="FN430131">
    <property type="protein sequence ID" value="CAZ82390.1"/>
    <property type="molecule type" value="Genomic_DNA"/>
</dbReference>
<dbReference type="STRING" id="656061.D5GCZ7"/>
<organism evidence="1 2">
    <name type="scientific">Tuber melanosporum (strain Mel28)</name>
    <name type="common">Perigord black truffle</name>
    <dbReference type="NCBI Taxonomy" id="656061"/>
    <lineage>
        <taxon>Eukaryota</taxon>
        <taxon>Fungi</taxon>
        <taxon>Dikarya</taxon>
        <taxon>Ascomycota</taxon>
        <taxon>Pezizomycotina</taxon>
        <taxon>Pezizomycetes</taxon>
        <taxon>Pezizales</taxon>
        <taxon>Tuberaceae</taxon>
        <taxon>Tuber</taxon>
    </lineage>
</organism>
<dbReference type="HOGENOM" id="CLU_2777731_0_0_1"/>
<gene>
    <name evidence="1" type="ORF">GSTUM_00006029001</name>
</gene>
<dbReference type="InParanoid" id="D5GCZ7"/>
<dbReference type="RefSeq" id="XP_002838199.1">
    <property type="nucleotide sequence ID" value="XM_002838153.1"/>
</dbReference>
<sequence length="69" mass="7791">MAAPIQKNKITERVAVDPKTGEFQRKPSVFRDAISKAHGARFPPEKGRNQLYVSYACPWAHGTQIIREP</sequence>
<evidence type="ECO:0000313" key="2">
    <source>
        <dbReference type="Proteomes" id="UP000006911"/>
    </source>
</evidence>
<protein>
    <submittedName>
        <fullName evidence="1">(Perigord truffle) hypothetical protein</fullName>
    </submittedName>
</protein>
<dbReference type="Proteomes" id="UP000006911">
    <property type="component" value="Unassembled WGS sequence"/>
</dbReference>
<accession>D5GCZ7</accession>
<proteinExistence type="predicted"/>
<dbReference type="GeneID" id="9183853"/>
<name>D5GCZ7_TUBMM</name>
<dbReference type="Gene3D" id="3.40.30.10">
    <property type="entry name" value="Glutaredoxin"/>
    <property type="match status" value="1"/>
</dbReference>
<dbReference type="GO" id="GO:0005737">
    <property type="term" value="C:cytoplasm"/>
    <property type="evidence" value="ECO:0007669"/>
    <property type="project" value="TreeGrafter"/>
</dbReference>
<dbReference type="eggNOG" id="KOG2903">
    <property type="taxonomic scope" value="Eukaryota"/>
</dbReference>
<dbReference type="KEGG" id="tml:GSTUM_00006029001"/>
<dbReference type="InterPro" id="IPR016639">
    <property type="entry name" value="GST_Omega/GSH"/>
</dbReference>
<keyword evidence="2" id="KW-1185">Reference proteome</keyword>
<dbReference type="AlphaFoldDB" id="D5GCZ7"/>
<dbReference type="PANTHER" id="PTHR32419">
    <property type="entry name" value="GLUTATHIONYL-HYDROQUINONE REDUCTASE"/>
    <property type="match status" value="1"/>
</dbReference>
<dbReference type="PANTHER" id="PTHR32419:SF6">
    <property type="entry name" value="GLUTATHIONE S-TRANSFERASE OMEGA-LIKE 1-RELATED"/>
    <property type="match status" value="1"/>
</dbReference>
<evidence type="ECO:0000313" key="1">
    <source>
        <dbReference type="EMBL" id="CAZ82390.1"/>
    </source>
</evidence>